<dbReference type="RefSeq" id="WP_212214244.1">
    <property type="nucleotide sequence ID" value="NZ_JAGUCO010000002.1"/>
</dbReference>
<feature type="domain" description="Beta-lactamase-related" evidence="3">
    <location>
        <begin position="450"/>
        <end position="838"/>
    </location>
</feature>
<reference evidence="4 5" key="1">
    <citation type="journal article" date="2015" name="Int. J. Syst. Evol. Microbiol.">
        <title>Carboxylicivirga linearis sp. nov., isolated from a sea cucumber culture pond.</title>
        <authorList>
            <person name="Wang F.Q."/>
            <person name="Zhou Y.X."/>
            <person name="Lin X.Z."/>
            <person name="Chen G.J."/>
            <person name="Du Z.J."/>
        </authorList>
    </citation>
    <scope>NUCLEOTIDE SEQUENCE [LARGE SCALE GENOMIC DNA]</scope>
    <source>
        <strain evidence="4 5">FB218</strain>
    </source>
</reference>
<evidence type="ECO:0000256" key="1">
    <source>
        <dbReference type="ARBA" id="ARBA00022801"/>
    </source>
</evidence>
<proteinExistence type="predicted"/>
<keyword evidence="1 4" id="KW-0378">Hydrolase</keyword>
<dbReference type="PANTHER" id="PTHR43283">
    <property type="entry name" value="BETA-LACTAMASE-RELATED"/>
    <property type="match status" value="1"/>
</dbReference>
<dbReference type="InterPro" id="IPR001466">
    <property type="entry name" value="Beta-lactam-related"/>
</dbReference>
<evidence type="ECO:0000256" key="2">
    <source>
        <dbReference type="SAM" id="SignalP"/>
    </source>
</evidence>
<organism evidence="4 5">
    <name type="scientific">Carboxylicivirga linearis</name>
    <dbReference type="NCBI Taxonomy" id="1628157"/>
    <lineage>
        <taxon>Bacteria</taxon>
        <taxon>Pseudomonadati</taxon>
        <taxon>Bacteroidota</taxon>
        <taxon>Bacteroidia</taxon>
        <taxon>Marinilabiliales</taxon>
        <taxon>Marinilabiliaceae</taxon>
        <taxon>Carboxylicivirga</taxon>
    </lineage>
</organism>
<keyword evidence="2" id="KW-0732">Signal</keyword>
<dbReference type="InterPro" id="IPR050789">
    <property type="entry name" value="Diverse_Enzym_Activities"/>
</dbReference>
<protein>
    <submittedName>
        <fullName evidence="4">Serine hydrolase</fullName>
    </submittedName>
</protein>
<comment type="caution">
    <text evidence="4">The sequence shown here is derived from an EMBL/GenBank/DDBJ whole genome shotgun (WGS) entry which is preliminary data.</text>
</comment>
<dbReference type="EMBL" id="JAGUCO010000002">
    <property type="protein sequence ID" value="MBS2097615.1"/>
    <property type="molecule type" value="Genomic_DNA"/>
</dbReference>
<evidence type="ECO:0000259" key="3">
    <source>
        <dbReference type="Pfam" id="PF00144"/>
    </source>
</evidence>
<name>A0ABS5JRU2_9BACT</name>
<sequence length="860" mass="98019">MTKYLLFVLLLAVCRSVFASPELDSIGNNYAEKLASLFVVPSSTQQSEYDYPPGFLIASDDEKESNKNSELVVDLRYGKKHDLAYSFPSNTLLKSITSQGFIDSLKLSALLFETLKGANGILMQNGKGNDVLSVWSDSLLHIKDYQVVDFPDDIKKTLPYKHFQTERIVPGGLTYWEKDLYGELSFLNWHGEVSLQLSFEDLLEKGFLFYSENFARDHASLVRAYEYNLLLRESQLLDSYKVDTLGLKQKLDKIPSLKVAQEQTALRLAAYRKSIAIYQKKKIFPVTDVEQTIVSVNDYRTNENDDFVNRLGFYLPNVKNAIDSVDGFNMYIVLCDSQEKLIAITEEIRKNQSLKNVNKVLVAKGQDAPFFNSSLLKAFDAIVVAEDEQDITWDMIAQAMMSGFGITGDNPKAYHLYDYGFENLSLTKLRLAFSLPEAIGMSSDTLHEVNDIISKAIKDKATPGAQILIARKGEIVWQKAYGYHTYSKRIKTQNNDLYDIASVTKLCATLPVLMKLYEENRIDINDSLIHYLPGIDTTDKRDITIKDLLLHQSGLRSFIPFHTNAIDEESLNGRSLHSGRYSSTYNIKLDNWYYQNRNAKYRKDVFQNHKNSVFAIRVSKGLFMNSSYLDTMKAAAYGSKLREKKDYRYSDLGYHFLHLVLDEKLHQSIDEYYYTNFTQKLGADKLLYKPLDRYDESVIVPTENDKSFRKELLHGYVHDQGAAMIGGVATNAGIFANAGDLAKISQMFLNKGRYGGIKFFDAQTIDYFTSRHDSINRRGLGVDKPELDPEKQSPASLLVSPSSYGHTGFSGTMVWIDPDYDLIYIFLSNRIHPHSYNKKLIESNVRTNIQDVLYHSIIDR</sequence>
<evidence type="ECO:0000313" key="4">
    <source>
        <dbReference type="EMBL" id="MBS2097615.1"/>
    </source>
</evidence>
<dbReference type="Gene3D" id="3.40.710.10">
    <property type="entry name" value="DD-peptidase/beta-lactamase superfamily"/>
    <property type="match status" value="1"/>
</dbReference>
<dbReference type="PANTHER" id="PTHR43283:SF11">
    <property type="entry name" value="BETA-LACTAMASE-RELATED DOMAIN-CONTAINING PROTEIN"/>
    <property type="match status" value="1"/>
</dbReference>
<dbReference type="Proteomes" id="UP000708576">
    <property type="component" value="Unassembled WGS sequence"/>
</dbReference>
<dbReference type="GO" id="GO:0016787">
    <property type="term" value="F:hydrolase activity"/>
    <property type="evidence" value="ECO:0007669"/>
    <property type="project" value="UniProtKB-KW"/>
</dbReference>
<feature type="signal peptide" evidence="2">
    <location>
        <begin position="1"/>
        <end position="19"/>
    </location>
</feature>
<dbReference type="Pfam" id="PF00144">
    <property type="entry name" value="Beta-lactamase"/>
    <property type="match status" value="1"/>
</dbReference>
<dbReference type="InterPro" id="IPR012338">
    <property type="entry name" value="Beta-lactam/transpept-like"/>
</dbReference>
<evidence type="ECO:0000313" key="5">
    <source>
        <dbReference type="Proteomes" id="UP000708576"/>
    </source>
</evidence>
<feature type="chain" id="PRO_5047448190" evidence="2">
    <location>
        <begin position="20"/>
        <end position="860"/>
    </location>
</feature>
<gene>
    <name evidence="4" type="ORF">KEM10_04940</name>
</gene>
<dbReference type="SUPFAM" id="SSF56601">
    <property type="entry name" value="beta-lactamase/transpeptidase-like"/>
    <property type="match status" value="1"/>
</dbReference>
<keyword evidence="5" id="KW-1185">Reference proteome</keyword>
<accession>A0ABS5JRU2</accession>